<keyword evidence="2" id="KW-0285">Flavoprotein</keyword>
<dbReference type="AlphaFoldDB" id="A0A7D9D084"/>
<comment type="catalytic activity">
    <reaction evidence="14">
        <text>5,6-dihydrouridine(20a) in tRNA + NADP(+) = uridine(20a) in tRNA + NADPH + H(+)</text>
        <dbReference type="Rhea" id="RHEA:53344"/>
        <dbReference type="Rhea" id="RHEA-COMP:13535"/>
        <dbReference type="Rhea" id="RHEA-COMP:13536"/>
        <dbReference type="ChEBI" id="CHEBI:15378"/>
        <dbReference type="ChEBI" id="CHEBI:57783"/>
        <dbReference type="ChEBI" id="CHEBI:58349"/>
        <dbReference type="ChEBI" id="CHEBI:65315"/>
        <dbReference type="ChEBI" id="CHEBI:74443"/>
        <dbReference type="EC" id="1.3.1.90"/>
    </reaction>
    <physiologicalReaction direction="right-to-left" evidence="14">
        <dbReference type="Rhea" id="RHEA:53346"/>
    </physiologicalReaction>
</comment>
<dbReference type="GO" id="GO:0102266">
    <property type="term" value="F:tRNA-dihydrouridine20a synthase activity"/>
    <property type="evidence" value="ECO:0007669"/>
    <property type="project" value="UniProtKB-EC"/>
</dbReference>
<dbReference type="GO" id="GO:0050660">
    <property type="term" value="F:flavin adenine dinucleotide binding"/>
    <property type="evidence" value="ECO:0007669"/>
    <property type="project" value="InterPro"/>
</dbReference>
<evidence type="ECO:0000256" key="3">
    <source>
        <dbReference type="ARBA" id="ARBA00022643"/>
    </source>
</evidence>
<evidence type="ECO:0000256" key="16">
    <source>
        <dbReference type="ARBA" id="ARBA00066483"/>
    </source>
</evidence>
<reference evidence="20 21" key="1">
    <citation type="submission" date="2019-07" db="EMBL/GenBank/DDBJ databases">
        <authorList>
            <person name="Friedrich A."/>
            <person name="Schacherer J."/>
        </authorList>
    </citation>
    <scope>NUCLEOTIDE SEQUENCE [LARGE SCALE GENOMIC DNA]</scope>
</reference>
<evidence type="ECO:0000256" key="5">
    <source>
        <dbReference type="ARBA" id="ARBA00022694"/>
    </source>
</evidence>
<accession>A0A7D9D084</accession>
<dbReference type="EC" id="1.3.1.90" evidence="16"/>
<dbReference type="FunFam" id="3.20.20.70:FF:000159">
    <property type="entry name" value="tRNA-dihydrouridine synthase 4"/>
    <property type="match status" value="1"/>
</dbReference>
<evidence type="ECO:0000256" key="14">
    <source>
        <dbReference type="ARBA" id="ARBA00052996"/>
    </source>
</evidence>
<gene>
    <name evidence="20" type="primary">DUS4</name>
    <name evidence="20" type="ORF">DEBR0S6_08350G</name>
</gene>
<evidence type="ECO:0000256" key="18">
    <source>
        <dbReference type="ARBA" id="ARBA00078338"/>
    </source>
</evidence>
<keyword evidence="8" id="KW-0520">NAD</keyword>
<dbReference type="SUPFAM" id="SSF51395">
    <property type="entry name" value="FMN-linked oxidoreductases"/>
    <property type="match status" value="1"/>
</dbReference>
<evidence type="ECO:0000259" key="19">
    <source>
        <dbReference type="Pfam" id="PF01207"/>
    </source>
</evidence>
<evidence type="ECO:0000313" key="21">
    <source>
        <dbReference type="Proteomes" id="UP000478008"/>
    </source>
</evidence>
<evidence type="ECO:0000256" key="11">
    <source>
        <dbReference type="ARBA" id="ARBA00050434"/>
    </source>
</evidence>
<dbReference type="InterPro" id="IPR018517">
    <property type="entry name" value="tRNA_hU_synthase_CS"/>
</dbReference>
<comment type="catalytic activity">
    <reaction evidence="13">
        <text>5,6-dihydrouridine(20b) in tRNA + NAD(+) = uridine(20b) in tRNA + NADH + H(+)</text>
        <dbReference type="Rhea" id="RHEA:53352"/>
        <dbReference type="Rhea" id="RHEA-COMP:13537"/>
        <dbReference type="Rhea" id="RHEA-COMP:13538"/>
        <dbReference type="ChEBI" id="CHEBI:15378"/>
        <dbReference type="ChEBI" id="CHEBI:57540"/>
        <dbReference type="ChEBI" id="CHEBI:57945"/>
        <dbReference type="ChEBI" id="CHEBI:65315"/>
        <dbReference type="ChEBI" id="CHEBI:74443"/>
        <dbReference type="EC" id="1.3.1.90"/>
    </reaction>
    <physiologicalReaction direction="right-to-left" evidence="13">
        <dbReference type="Rhea" id="RHEA:53354"/>
    </physiologicalReaction>
</comment>
<evidence type="ECO:0000256" key="2">
    <source>
        <dbReference type="ARBA" id="ARBA00022630"/>
    </source>
</evidence>
<evidence type="ECO:0000256" key="1">
    <source>
        <dbReference type="ARBA" id="ARBA00001917"/>
    </source>
</evidence>
<sequence>MFVWKNASKLQRQVRKLFQQVSSDKFKLFTRFSPDTTLISPDMTSNLPKRSPEDNPMAVIARCKKEGRPVFVAGPMVRYSKLPFRELVRHYKTDIVYTPMILAREFVRHENARISDFTTNASDRPLILQVGANNVTDLLRMCEMVHPYVDGIGLNCGCPIKEQVREGIGAALMSKKELVADMVRAVKKTYGHTLVMEVKIRVHADIAETIEFVKCVEEAGVDFITVHGRTKNTRSSVPADFGKIKAIKEIATVPIIANGDCRSLKDAYSICEYTGCDGVMAVRGVLYNPAMFAGFKDTPWGAVELFLDLASSYGLPFRLIQHHVSCMLESQTSKKLHIELNEATCFAEMLDFFDKHFTLKRSGDAGFGSAVDFPYKDVEERNLEDRKKESRQTTGRRLKL</sequence>
<dbReference type="PROSITE" id="PS01136">
    <property type="entry name" value="UPF0034"/>
    <property type="match status" value="1"/>
</dbReference>
<keyword evidence="6" id="KW-0521">NADP</keyword>
<keyword evidence="4" id="KW-0507">mRNA processing</keyword>
<evidence type="ECO:0000256" key="4">
    <source>
        <dbReference type="ARBA" id="ARBA00022664"/>
    </source>
</evidence>
<evidence type="ECO:0000256" key="13">
    <source>
        <dbReference type="ARBA" id="ARBA00051932"/>
    </source>
</evidence>
<feature type="domain" description="DUS-like FMN-binding" evidence="19">
    <location>
        <begin position="72"/>
        <end position="368"/>
    </location>
</feature>
<dbReference type="Pfam" id="PF01207">
    <property type="entry name" value="Dus"/>
    <property type="match status" value="1"/>
</dbReference>
<dbReference type="GO" id="GO:0006397">
    <property type="term" value="P:mRNA processing"/>
    <property type="evidence" value="ECO:0007669"/>
    <property type="project" value="UniProtKB-KW"/>
</dbReference>
<keyword evidence="7" id="KW-0560">Oxidoreductase</keyword>
<evidence type="ECO:0000256" key="6">
    <source>
        <dbReference type="ARBA" id="ARBA00022857"/>
    </source>
</evidence>
<evidence type="ECO:0000313" key="20">
    <source>
        <dbReference type="EMBL" id="VUG20118.1"/>
    </source>
</evidence>
<organism evidence="20 21">
    <name type="scientific">Dekkera bruxellensis</name>
    <name type="common">Brettanomyces custersii</name>
    <dbReference type="NCBI Taxonomy" id="5007"/>
    <lineage>
        <taxon>Eukaryota</taxon>
        <taxon>Fungi</taxon>
        <taxon>Dikarya</taxon>
        <taxon>Ascomycota</taxon>
        <taxon>Saccharomycotina</taxon>
        <taxon>Pichiomycetes</taxon>
        <taxon>Pichiales</taxon>
        <taxon>Pichiaceae</taxon>
        <taxon>Brettanomyces</taxon>
    </lineage>
</organism>
<comment type="catalytic activity">
    <reaction evidence="11">
        <text>5,6-dihydrouridine(20b) in tRNA + NADP(+) = uridine(20b) in tRNA + NADPH + H(+)</text>
        <dbReference type="Rhea" id="RHEA:53356"/>
        <dbReference type="Rhea" id="RHEA-COMP:13537"/>
        <dbReference type="Rhea" id="RHEA-COMP:13538"/>
        <dbReference type="ChEBI" id="CHEBI:15378"/>
        <dbReference type="ChEBI" id="CHEBI:57783"/>
        <dbReference type="ChEBI" id="CHEBI:58349"/>
        <dbReference type="ChEBI" id="CHEBI:65315"/>
        <dbReference type="ChEBI" id="CHEBI:74443"/>
        <dbReference type="EC" id="1.3.1.90"/>
    </reaction>
    <physiologicalReaction direction="right-to-left" evidence="11">
        <dbReference type="Rhea" id="RHEA:53358"/>
    </physiologicalReaction>
</comment>
<name>A0A7D9D084_DEKBR</name>
<comment type="catalytic activity">
    <reaction evidence="9">
        <text>a 5,6-dihydrouridine in mRNA + NAD(+) = a uridine in mRNA + NADH + H(+)</text>
        <dbReference type="Rhea" id="RHEA:69851"/>
        <dbReference type="Rhea" id="RHEA-COMP:14658"/>
        <dbReference type="Rhea" id="RHEA-COMP:17789"/>
        <dbReference type="ChEBI" id="CHEBI:15378"/>
        <dbReference type="ChEBI" id="CHEBI:57540"/>
        <dbReference type="ChEBI" id="CHEBI:57945"/>
        <dbReference type="ChEBI" id="CHEBI:65315"/>
        <dbReference type="ChEBI" id="CHEBI:74443"/>
    </reaction>
    <physiologicalReaction direction="right-to-left" evidence="9">
        <dbReference type="Rhea" id="RHEA:69853"/>
    </physiologicalReaction>
</comment>
<evidence type="ECO:0000256" key="10">
    <source>
        <dbReference type="ARBA" id="ARBA00049447"/>
    </source>
</evidence>
<evidence type="ECO:0000256" key="9">
    <source>
        <dbReference type="ARBA" id="ARBA00048342"/>
    </source>
</evidence>
<comment type="similarity">
    <text evidence="15">Belongs to the Dus family. Dus4 subfamily.</text>
</comment>
<dbReference type="InterPro" id="IPR035587">
    <property type="entry name" value="DUS-like_FMN-bd"/>
</dbReference>
<keyword evidence="5" id="KW-0819">tRNA processing</keyword>
<dbReference type="Proteomes" id="UP000478008">
    <property type="component" value="Unassembled WGS sequence"/>
</dbReference>
<keyword evidence="21" id="KW-1185">Reference proteome</keyword>
<protein>
    <recommendedName>
        <fullName evidence="17">tRNA-dihydrouridine(20a/20b) synthase [NAD(P)+]</fullName>
        <ecNumber evidence="16">1.3.1.90</ecNumber>
    </recommendedName>
    <alternativeName>
        <fullName evidence="18">tRNA-dihydrouridine synthase 4</fullName>
    </alternativeName>
</protein>
<evidence type="ECO:0000256" key="7">
    <source>
        <dbReference type="ARBA" id="ARBA00023002"/>
    </source>
</evidence>
<comment type="cofactor">
    <cofactor evidence="1">
        <name>FMN</name>
        <dbReference type="ChEBI" id="CHEBI:58210"/>
    </cofactor>
</comment>
<dbReference type="CDD" id="cd02801">
    <property type="entry name" value="DUS_like_FMN"/>
    <property type="match status" value="1"/>
</dbReference>
<dbReference type="PANTHER" id="PTHR11082">
    <property type="entry name" value="TRNA-DIHYDROURIDINE SYNTHASE"/>
    <property type="match status" value="1"/>
</dbReference>
<evidence type="ECO:0000256" key="12">
    <source>
        <dbReference type="ARBA" id="ARBA00051779"/>
    </source>
</evidence>
<evidence type="ECO:0000256" key="8">
    <source>
        <dbReference type="ARBA" id="ARBA00023027"/>
    </source>
</evidence>
<dbReference type="GO" id="GO:0102267">
    <property type="term" value="F:tRNA-dihydrouridine20b synthase activity"/>
    <property type="evidence" value="ECO:0007669"/>
    <property type="project" value="UniProtKB-ARBA"/>
</dbReference>
<dbReference type="InterPro" id="IPR013785">
    <property type="entry name" value="Aldolase_TIM"/>
</dbReference>
<comment type="catalytic activity">
    <reaction evidence="10">
        <text>a 5,6-dihydrouridine in mRNA + NADP(+) = a uridine in mRNA + NADPH + H(+)</text>
        <dbReference type="Rhea" id="RHEA:69855"/>
        <dbReference type="Rhea" id="RHEA-COMP:14658"/>
        <dbReference type="Rhea" id="RHEA-COMP:17789"/>
        <dbReference type="ChEBI" id="CHEBI:15378"/>
        <dbReference type="ChEBI" id="CHEBI:57783"/>
        <dbReference type="ChEBI" id="CHEBI:58349"/>
        <dbReference type="ChEBI" id="CHEBI:65315"/>
        <dbReference type="ChEBI" id="CHEBI:74443"/>
    </reaction>
    <physiologicalReaction direction="right-to-left" evidence="10">
        <dbReference type="Rhea" id="RHEA:69857"/>
    </physiologicalReaction>
</comment>
<keyword evidence="3" id="KW-0288">FMN</keyword>
<evidence type="ECO:0000256" key="17">
    <source>
        <dbReference type="ARBA" id="ARBA00071722"/>
    </source>
</evidence>
<evidence type="ECO:0000256" key="15">
    <source>
        <dbReference type="ARBA" id="ARBA00060741"/>
    </source>
</evidence>
<dbReference type="Gene3D" id="3.20.20.70">
    <property type="entry name" value="Aldolase class I"/>
    <property type="match status" value="1"/>
</dbReference>
<dbReference type="EMBL" id="CABFWN010000006">
    <property type="protein sequence ID" value="VUG20118.1"/>
    <property type="molecule type" value="Genomic_DNA"/>
</dbReference>
<comment type="catalytic activity">
    <reaction evidence="12">
        <text>5,6-dihydrouridine(20a) in tRNA + NAD(+) = uridine(20a) in tRNA + NADH + H(+)</text>
        <dbReference type="Rhea" id="RHEA:53348"/>
        <dbReference type="Rhea" id="RHEA-COMP:13535"/>
        <dbReference type="Rhea" id="RHEA-COMP:13536"/>
        <dbReference type="ChEBI" id="CHEBI:15378"/>
        <dbReference type="ChEBI" id="CHEBI:57540"/>
        <dbReference type="ChEBI" id="CHEBI:57945"/>
        <dbReference type="ChEBI" id="CHEBI:65315"/>
        <dbReference type="ChEBI" id="CHEBI:74443"/>
        <dbReference type="EC" id="1.3.1.90"/>
    </reaction>
    <physiologicalReaction direction="right-to-left" evidence="12">
        <dbReference type="Rhea" id="RHEA:53350"/>
    </physiologicalReaction>
</comment>
<proteinExistence type="inferred from homology"/>
<dbReference type="PANTHER" id="PTHR11082:SF31">
    <property type="entry name" value="TRNA-DIHYDROURIDINE(20A_20B) SYNTHASE [NAD(P)+]-LIKE"/>
    <property type="match status" value="1"/>
</dbReference>